<dbReference type="Proteomes" id="UP001430306">
    <property type="component" value="Unassembled WGS sequence"/>
</dbReference>
<dbReference type="PANTHER" id="PTHR30273:SF2">
    <property type="entry name" value="PROTEIN FECR"/>
    <property type="match status" value="1"/>
</dbReference>
<gene>
    <name evidence="2" type="ORF">LOC71_06535</name>
</gene>
<dbReference type="RefSeq" id="WP_230272453.1">
    <property type="nucleotide sequence ID" value="NZ_JAJKFW010000014.1"/>
</dbReference>
<comment type="caution">
    <text evidence="2">The sequence shown here is derived from an EMBL/GenBank/DDBJ whole genome shotgun (WGS) entry which is preliminary data.</text>
</comment>
<protein>
    <submittedName>
        <fullName evidence="2">FecR family protein</fullName>
    </submittedName>
</protein>
<accession>A0ABS8NEE2</accession>
<reference evidence="2" key="1">
    <citation type="submission" date="2021-11" db="EMBL/GenBank/DDBJ databases">
        <title>Genome sequence.</title>
        <authorList>
            <person name="Sun Q."/>
        </authorList>
    </citation>
    <scope>NUCLEOTIDE SEQUENCE</scope>
    <source>
        <strain evidence="2">JC740</strain>
    </source>
</reference>
<dbReference type="EMBL" id="JAJKFW010000014">
    <property type="protein sequence ID" value="MCC9641925.1"/>
    <property type="molecule type" value="Genomic_DNA"/>
</dbReference>
<evidence type="ECO:0000256" key="1">
    <source>
        <dbReference type="SAM" id="MobiDB-lite"/>
    </source>
</evidence>
<dbReference type="PANTHER" id="PTHR30273">
    <property type="entry name" value="PERIPLASMIC SIGNAL SENSOR AND SIGMA FACTOR ACTIVATOR FECR-RELATED"/>
    <property type="match status" value="1"/>
</dbReference>
<keyword evidence="3" id="KW-1185">Reference proteome</keyword>
<dbReference type="InterPro" id="IPR012373">
    <property type="entry name" value="Ferrdict_sens_TM"/>
</dbReference>
<evidence type="ECO:0000313" key="3">
    <source>
        <dbReference type="Proteomes" id="UP001430306"/>
    </source>
</evidence>
<sequence length="475" mass="52671">MNIEQRERYVFLRDAVLDRTATQAEIDELQTLLASSNEFLDDYIEHAHQESSLAWDAQPTTSKPSIPVSSAPDHPNWLWRYMPLIAASLIFIAAVGWEWTTLQPQPVATILSSTNCQWGNGTLPTSVGQELTSGRLRLISGIAEIQFPKVTVSMEGPVDIELISSQRCRLHSGSIVGSVAKGGEGFVVETPRAEIIDRGTKFGVFVDSAGDARLDLMEGKMDVKHLTNGRQMTLDGSGRAYASEHELETISRPTNRTETDQRRTDRSNGEFIHISSAYGNGDEGDVTSGPRLEGNDFPRPDDALLVKHSAESPEWNRKAFIRFDLSGVTQSDIGEAELRLEGIATGMGYLSLVPDSQFKVFGIRPEHNIPWDSQDLHREHFPGRRENTYQLDEKKIELLGEFTVPQSKPVGQFVLQDERLKDFIQQAIGSTATVVITRVTPNAPSQSYVHGFATRTHPTANPPMLRLHVTPTTAD</sequence>
<feature type="region of interest" description="Disordered" evidence="1">
    <location>
        <begin position="244"/>
        <end position="266"/>
    </location>
</feature>
<organism evidence="2 3">
    <name type="scientific">Rhodopirellula halodulae</name>
    <dbReference type="NCBI Taxonomy" id="2894198"/>
    <lineage>
        <taxon>Bacteria</taxon>
        <taxon>Pseudomonadati</taxon>
        <taxon>Planctomycetota</taxon>
        <taxon>Planctomycetia</taxon>
        <taxon>Pirellulales</taxon>
        <taxon>Pirellulaceae</taxon>
        <taxon>Rhodopirellula</taxon>
    </lineage>
</organism>
<name>A0ABS8NEE2_9BACT</name>
<dbReference type="Gene3D" id="2.60.120.1440">
    <property type="match status" value="1"/>
</dbReference>
<proteinExistence type="predicted"/>
<evidence type="ECO:0000313" key="2">
    <source>
        <dbReference type="EMBL" id="MCC9641925.1"/>
    </source>
</evidence>